<dbReference type="InterPro" id="IPR001962">
    <property type="entry name" value="Asn_synthase"/>
</dbReference>
<dbReference type="SUPFAM" id="SSF56235">
    <property type="entry name" value="N-terminal nucleophile aminohydrolases (Ntn hydrolases)"/>
    <property type="match status" value="1"/>
</dbReference>
<dbReference type="EMBL" id="JAWIIV010000013">
    <property type="protein sequence ID" value="MEC4720694.1"/>
    <property type="molecule type" value="Genomic_DNA"/>
</dbReference>
<dbReference type="InterPro" id="IPR017932">
    <property type="entry name" value="GATase_2_dom"/>
</dbReference>
<dbReference type="Gene3D" id="3.40.50.620">
    <property type="entry name" value="HUPs"/>
    <property type="match status" value="1"/>
</dbReference>
<dbReference type="InterPro" id="IPR029055">
    <property type="entry name" value="Ntn_hydrolases_N"/>
</dbReference>
<feature type="domain" description="Glutamine amidotransferase type-2" evidence="8">
    <location>
        <begin position="2"/>
        <end position="214"/>
    </location>
</feature>
<dbReference type="InterPro" id="IPR033738">
    <property type="entry name" value="AsnB_N"/>
</dbReference>
<proteinExistence type="inferred from homology"/>
<evidence type="ECO:0000256" key="6">
    <source>
        <dbReference type="ARBA" id="ARBA00022962"/>
    </source>
</evidence>
<evidence type="ECO:0000256" key="1">
    <source>
        <dbReference type="ARBA" id="ARBA00005187"/>
    </source>
</evidence>
<evidence type="ECO:0000313" key="9">
    <source>
        <dbReference type="EMBL" id="MEC4720694.1"/>
    </source>
</evidence>
<dbReference type="GO" id="GO:0004066">
    <property type="term" value="F:asparagine synthase (glutamine-hydrolyzing) activity"/>
    <property type="evidence" value="ECO:0007669"/>
    <property type="project" value="UniProtKB-EC"/>
</dbReference>
<organism evidence="9 10">
    <name type="scientific">Noviherbaspirillum album</name>
    <dbReference type="NCBI Taxonomy" id="3080276"/>
    <lineage>
        <taxon>Bacteria</taxon>
        <taxon>Pseudomonadati</taxon>
        <taxon>Pseudomonadota</taxon>
        <taxon>Betaproteobacteria</taxon>
        <taxon>Burkholderiales</taxon>
        <taxon>Oxalobacteraceae</taxon>
        <taxon>Noviherbaspirillum</taxon>
    </lineage>
</organism>
<dbReference type="CDD" id="cd00712">
    <property type="entry name" value="AsnB"/>
    <property type="match status" value="1"/>
</dbReference>
<evidence type="ECO:0000313" key="10">
    <source>
        <dbReference type="Proteomes" id="UP001352263"/>
    </source>
</evidence>
<comment type="similarity">
    <text evidence="2">Belongs to the asparagine synthetase family.</text>
</comment>
<comment type="pathway">
    <text evidence="1">Amino-acid biosynthesis; L-asparagine biosynthesis; L-asparagine from L-aspartate (L-Gln route): step 1/1.</text>
</comment>
<comment type="catalytic activity">
    <reaction evidence="7">
        <text>L-aspartate + L-glutamine + ATP + H2O = L-asparagine + L-glutamate + AMP + diphosphate + H(+)</text>
        <dbReference type="Rhea" id="RHEA:12228"/>
        <dbReference type="ChEBI" id="CHEBI:15377"/>
        <dbReference type="ChEBI" id="CHEBI:15378"/>
        <dbReference type="ChEBI" id="CHEBI:29985"/>
        <dbReference type="ChEBI" id="CHEBI:29991"/>
        <dbReference type="ChEBI" id="CHEBI:30616"/>
        <dbReference type="ChEBI" id="CHEBI:33019"/>
        <dbReference type="ChEBI" id="CHEBI:58048"/>
        <dbReference type="ChEBI" id="CHEBI:58359"/>
        <dbReference type="ChEBI" id="CHEBI:456215"/>
        <dbReference type="EC" id="6.3.5.4"/>
    </reaction>
</comment>
<dbReference type="Proteomes" id="UP001352263">
    <property type="component" value="Unassembled WGS sequence"/>
</dbReference>
<dbReference type="EC" id="6.3.5.4" evidence="3"/>
<keyword evidence="6" id="KW-0315">Glutamine amidotransferase</keyword>
<dbReference type="RefSeq" id="WP_326507410.1">
    <property type="nucleotide sequence ID" value="NZ_JAWIIV010000013.1"/>
</dbReference>
<accession>A0ABU6JAL8</accession>
<evidence type="ECO:0000256" key="4">
    <source>
        <dbReference type="ARBA" id="ARBA00022741"/>
    </source>
</evidence>
<keyword evidence="9" id="KW-0436">Ligase</keyword>
<dbReference type="InterPro" id="IPR051786">
    <property type="entry name" value="ASN_synthetase/amidase"/>
</dbReference>
<dbReference type="Pfam" id="PF13537">
    <property type="entry name" value="GATase_7"/>
    <property type="match status" value="1"/>
</dbReference>
<keyword evidence="10" id="KW-1185">Reference proteome</keyword>
<dbReference type="InterPro" id="IPR014729">
    <property type="entry name" value="Rossmann-like_a/b/a_fold"/>
</dbReference>
<protein>
    <recommendedName>
        <fullName evidence="3">asparagine synthase (glutamine-hydrolyzing)</fullName>
        <ecNumber evidence="3">6.3.5.4</ecNumber>
    </recommendedName>
</protein>
<dbReference type="CDD" id="cd01991">
    <property type="entry name" value="Asn_synthase_B_C"/>
    <property type="match status" value="1"/>
</dbReference>
<evidence type="ECO:0000256" key="5">
    <source>
        <dbReference type="ARBA" id="ARBA00022840"/>
    </source>
</evidence>
<name>A0ABU6JAL8_9BURK</name>
<dbReference type="Gene3D" id="3.60.20.10">
    <property type="entry name" value="Glutamine Phosphoribosylpyrophosphate, subunit 1, domain 1"/>
    <property type="match status" value="1"/>
</dbReference>
<dbReference type="PANTHER" id="PTHR43284">
    <property type="entry name" value="ASPARAGINE SYNTHETASE (GLUTAMINE-HYDROLYZING)"/>
    <property type="match status" value="1"/>
</dbReference>
<evidence type="ECO:0000256" key="2">
    <source>
        <dbReference type="ARBA" id="ARBA00005752"/>
    </source>
</evidence>
<reference evidence="9 10" key="1">
    <citation type="submission" date="2023-10" db="EMBL/GenBank/DDBJ databases">
        <title>Noviherbaspirillum sp. CPCC 100848 genome assembly.</title>
        <authorList>
            <person name="Li X.Y."/>
            <person name="Fang X.M."/>
        </authorList>
    </citation>
    <scope>NUCLEOTIDE SEQUENCE [LARGE SCALE GENOMIC DNA]</scope>
    <source>
        <strain evidence="9 10">CPCC 100848</strain>
    </source>
</reference>
<dbReference type="NCBIfam" id="TIGR01536">
    <property type="entry name" value="asn_synth_AEB"/>
    <property type="match status" value="1"/>
</dbReference>
<keyword evidence="5" id="KW-0067">ATP-binding</keyword>
<dbReference type="PROSITE" id="PS51278">
    <property type="entry name" value="GATASE_TYPE_2"/>
    <property type="match status" value="1"/>
</dbReference>
<dbReference type="SUPFAM" id="SSF52402">
    <property type="entry name" value="Adenine nucleotide alpha hydrolases-like"/>
    <property type="match status" value="1"/>
</dbReference>
<keyword evidence="4" id="KW-0547">Nucleotide-binding</keyword>
<sequence length="623" mass="70719">MCGIAGIVNIDPRRPASGEEVVRMTRAIVHRGPDDEGLHASGPAAFGFRRLSIVDLRPEGNQPHFNEDRSVFSVVNGEIYNHHELREELAKKGHVLRSRCDVEVVPHLYEEYGIELMDKLNGQYAFAAYDSKRHRLLLARDPVGVCPLFYTVVDGQLLFASEIKGLLAHPAVSRQLDLRGLDQIMAFPGIASPTTMFQDISSLPAGHFLLMEEGRIRTGAYWDLDYPADSQRAAPSDWQEQLDHLLQQAVNRRLQADVPVACYLSGGLDSSLVAGVMHKLRPGSNWHAFSVVFDNTDLDERKYQRLMAERIGARHHEVAFDASQVESRLRSVIRHAESPLKESYNTCSHALSEAVRESGCKVVLSGEGADELFAGYVGYRFDMMRAGQDDGADLLDEDSWRESQLREKLWGDGNFFYEREYGAFRDMSSTLYAPDIARDPARYDCLAQPLVNRERLRGRHPVHKRSYLDFKLRIADHLLSDHGDRMTFAHSVEGRYPFLDRDLIEFVTRLPPGLLTLDQREKYPVRTIAQPYVAPQIIAREKFSFVGPGSPDILRGKSDWLMDMLSSDTIRRQGYLNPETVARLRSIYEGNAYKINQTFDVDLMMVVLSFQVFLDEFAIPDRI</sequence>
<dbReference type="Pfam" id="PF00733">
    <property type="entry name" value="Asn_synthase"/>
    <property type="match status" value="1"/>
</dbReference>
<dbReference type="InterPro" id="IPR006426">
    <property type="entry name" value="Asn_synth_AEB"/>
</dbReference>
<evidence type="ECO:0000256" key="7">
    <source>
        <dbReference type="ARBA" id="ARBA00048741"/>
    </source>
</evidence>
<dbReference type="PANTHER" id="PTHR43284:SF1">
    <property type="entry name" value="ASPARAGINE SYNTHETASE"/>
    <property type="match status" value="1"/>
</dbReference>
<evidence type="ECO:0000259" key="8">
    <source>
        <dbReference type="PROSITE" id="PS51278"/>
    </source>
</evidence>
<dbReference type="PIRSF" id="PIRSF001589">
    <property type="entry name" value="Asn_synthetase_glu-h"/>
    <property type="match status" value="1"/>
</dbReference>
<comment type="caution">
    <text evidence="9">The sequence shown here is derived from an EMBL/GenBank/DDBJ whole genome shotgun (WGS) entry which is preliminary data.</text>
</comment>
<evidence type="ECO:0000256" key="3">
    <source>
        <dbReference type="ARBA" id="ARBA00012737"/>
    </source>
</evidence>
<gene>
    <name evidence="9" type="primary">asnB</name>
    <name evidence="9" type="ORF">RY831_16140</name>
</gene>